<evidence type="ECO:0000313" key="1">
    <source>
        <dbReference type="EMBL" id="EFH6166092.1"/>
    </source>
</evidence>
<organism evidence="1 2">
    <name type="scientific">Escherichia coli</name>
    <dbReference type="NCBI Taxonomy" id="562"/>
    <lineage>
        <taxon>Bacteria</taxon>
        <taxon>Pseudomonadati</taxon>
        <taxon>Pseudomonadota</taxon>
        <taxon>Gammaproteobacteria</taxon>
        <taxon>Enterobacterales</taxon>
        <taxon>Enterobacteriaceae</taxon>
        <taxon>Escherichia</taxon>
    </lineage>
</organism>
<name>A0A3Z8X183_ECOLX</name>
<sequence>MTDAAIVIENAETFWNVVDDFLQKETEHPGADIPADIDFQGWPNLHINVKGEKFHSSLTSSMVYGLASMHESFQRAYALAKYGTSNLQRLTNEDKQSLDVIFKIKEGSTDSETDWSGTINQFLAFLTGAFEGMTGVQKMTILLALITALTVGGCYYLYTNSQDHAADLNAQTQTTQTVVDGMTRSFELGREVKRRGETSLSREIEAHGEDGKSSLLKSVASDAESVKIGNQQYDGAALQDYRNRQSVDRERTERFDNFYIKGLSRSGISSSELNLSVIRVSNGESFTIKVAEDIARPVELQALASAIVTGEVVRISYLEVTENGHVARGQFNLIIPNDPPAQAEPAVR</sequence>
<reference evidence="1 2" key="1">
    <citation type="submission" date="2019-12" db="EMBL/GenBank/DDBJ databases">
        <authorList>
            <consortium name="NARMS: The National Antimicrobial Resistance Monitoring System"/>
        </authorList>
    </citation>
    <scope>NUCLEOTIDE SEQUENCE [LARGE SCALE GENOMIC DNA]</scope>
    <source>
        <strain evidence="1 2">CVM N19EC0596</strain>
    </source>
</reference>
<comment type="caution">
    <text evidence="1">The sequence shown here is derived from an EMBL/GenBank/DDBJ whole genome shotgun (WGS) entry which is preliminary data.</text>
</comment>
<dbReference type="AlphaFoldDB" id="A0A3Z8X183"/>
<accession>A0A3Z8X183</accession>
<dbReference type="Proteomes" id="UP000537181">
    <property type="component" value="Unassembled WGS sequence"/>
</dbReference>
<proteinExistence type="predicted"/>
<dbReference type="EMBL" id="AASWKX010000015">
    <property type="protein sequence ID" value="EFH6166092.1"/>
    <property type="molecule type" value="Genomic_DNA"/>
</dbReference>
<gene>
    <name evidence="1" type="ORF">GAJ12_13690</name>
</gene>
<dbReference type="RefSeq" id="WP_050498773.1">
    <property type="nucleotide sequence ID" value="NZ_BFKU01000286.1"/>
</dbReference>
<evidence type="ECO:0000313" key="2">
    <source>
        <dbReference type="Proteomes" id="UP000537181"/>
    </source>
</evidence>
<protein>
    <submittedName>
        <fullName evidence="1">Uncharacterized protein</fullName>
    </submittedName>
</protein>